<reference evidence="2 3" key="1">
    <citation type="journal article" date="2022" name="Nat. Microbiol.">
        <title>The microbiome of a bacterivorous marine choanoflagellate contains a resource-demanding obligate bacterial associate.</title>
        <authorList>
            <person name="Needham D.M."/>
            <person name="Poirier C."/>
            <person name="Bachy C."/>
            <person name="George E.E."/>
            <person name="Wilken S."/>
            <person name="Yung C.C.M."/>
            <person name="Limardo A.J."/>
            <person name="Morando M."/>
            <person name="Sudek L."/>
            <person name="Malmstrom R.R."/>
            <person name="Keeling P.J."/>
            <person name="Santoro A.E."/>
            <person name="Worden A.Z."/>
        </authorList>
    </citation>
    <scope>NUCLEOTIDE SEQUENCE [LARGE SCALE GENOMIC DNA]</scope>
    <source>
        <strain evidence="2 3">Comchoano-1</strain>
    </source>
</reference>
<proteinExistence type="predicted"/>
<dbReference type="RefSeq" id="WP_258568264.1">
    <property type="nucleotide sequence ID" value="NZ_CP092900.1"/>
</dbReference>
<name>A0ABY5DIQ6_9GAMM</name>
<evidence type="ECO:0000313" key="3">
    <source>
        <dbReference type="Proteomes" id="UP001055955"/>
    </source>
</evidence>
<feature type="transmembrane region" description="Helical" evidence="1">
    <location>
        <begin position="199"/>
        <end position="219"/>
    </location>
</feature>
<organism evidence="2 3">
    <name type="scientific">Candidatus Comchoanobacter bicostacola</name>
    <dbReference type="NCBI Taxonomy" id="2919598"/>
    <lineage>
        <taxon>Bacteria</taxon>
        <taxon>Pseudomonadati</taxon>
        <taxon>Pseudomonadota</taxon>
        <taxon>Gammaproteobacteria</taxon>
        <taxon>Candidatus Comchoanobacterales</taxon>
        <taxon>Candidatus Comchoanobacteraceae</taxon>
        <taxon>Candidatus Comchoanobacter</taxon>
    </lineage>
</organism>
<feature type="transmembrane region" description="Helical" evidence="1">
    <location>
        <begin position="322"/>
        <end position="351"/>
    </location>
</feature>
<feature type="transmembrane region" description="Helical" evidence="1">
    <location>
        <begin position="81"/>
        <end position="103"/>
    </location>
</feature>
<gene>
    <name evidence="2" type="ORF">MMH89_04510</name>
</gene>
<sequence length="457" mass="50631">MDILSIITFLPRTIFGFVLKFTTGPLISIGHQVPNITLEHKDDFKGYKPLESRVLPKYVVGLVVSLACLIGMWFLPIPVGAGAVFSAIFLSFFLIQMLVRVIFPKGIAVGKDKILRLFSTKRYSKLFKVPAVIIRNGEEVKDLDSIDGARDKVKVYALGSADNVSTCIARVLPTLEKDTYHVFVEQKGIADSRFVGNHWYLRIIGWLAICASPIALIYVSSLIVVPALLLLLPFSYAVFSIKGYAYNIRSVSKTLNKAGFSEENITFQGHSLGNLALMEFLNIENNDKGHVGSSHIIFDRAPKPDALLPMSSSRFKLPGMGLFLGGVLVLSTFSTYLTVPGVIILVAMVIYSAAQSAPFREKLLKIGYWITGNSVRIPAVNPGRTKILSANNDESIESRHQLTSKDFEQDVPVIKGEGGHIAPWDEKTRRFNPSTMAPEIRDMVTEYRKVIRKQHAG</sequence>
<keyword evidence="1" id="KW-1133">Transmembrane helix</keyword>
<feature type="transmembrane region" description="Helical" evidence="1">
    <location>
        <begin position="55"/>
        <end position="75"/>
    </location>
</feature>
<feature type="transmembrane region" description="Helical" evidence="1">
    <location>
        <begin position="225"/>
        <end position="245"/>
    </location>
</feature>
<protein>
    <submittedName>
        <fullName evidence="2">Uncharacterized protein</fullName>
    </submittedName>
</protein>
<evidence type="ECO:0000313" key="2">
    <source>
        <dbReference type="EMBL" id="UTC24480.1"/>
    </source>
</evidence>
<evidence type="ECO:0000256" key="1">
    <source>
        <dbReference type="SAM" id="Phobius"/>
    </source>
</evidence>
<keyword evidence="3" id="KW-1185">Reference proteome</keyword>
<keyword evidence="1" id="KW-0472">Membrane</keyword>
<dbReference type="EMBL" id="CP092900">
    <property type="protein sequence ID" value="UTC24480.1"/>
    <property type="molecule type" value="Genomic_DNA"/>
</dbReference>
<accession>A0ABY5DIQ6</accession>
<keyword evidence="1" id="KW-0812">Transmembrane</keyword>
<dbReference type="Proteomes" id="UP001055955">
    <property type="component" value="Chromosome"/>
</dbReference>